<proteinExistence type="predicted"/>
<comment type="pathway">
    <text evidence="1">Aromatic compound metabolism.</text>
</comment>
<dbReference type="InterPro" id="IPR051414">
    <property type="entry name" value="Adenylate-forming_Reductase"/>
</dbReference>
<evidence type="ECO:0000256" key="4">
    <source>
        <dbReference type="ARBA" id="ARBA00022553"/>
    </source>
</evidence>
<evidence type="ECO:0000313" key="9">
    <source>
        <dbReference type="EMBL" id="AET63695.1"/>
    </source>
</evidence>
<dbReference type="Gene3D" id="3.40.50.12780">
    <property type="entry name" value="N-terminal domain of ligase-like"/>
    <property type="match status" value="1"/>
</dbReference>
<dbReference type="CDD" id="cd05913">
    <property type="entry name" value="PaaK"/>
    <property type="match status" value="1"/>
</dbReference>
<dbReference type="AlphaFoldDB" id="G7WLV2"/>
<keyword evidence="3" id="KW-0596">Phosphopantetheine</keyword>
<gene>
    <name evidence="9" type="ordered locus">Mhar_0308</name>
</gene>
<dbReference type="STRING" id="1110509.Mhar_0308"/>
<evidence type="ECO:0000313" key="10">
    <source>
        <dbReference type="Proteomes" id="UP000005877"/>
    </source>
</evidence>
<evidence type="ECO:0000256" key="5">
    <source>
        <dbReference type="ARBA" id="ARBA00022598"/>
    </source>
</evidence>
<dbReference type="SUPFAM" id="SSF56801">
    <property type="entry name" value="Acetyl-CoA synthetase-like"/>
    <property type="match status" value="1"/>
</dbReference>
<dbReference type="HOGENOM" id="CLU_035301_1_1_2"/>
<organism evidence="9 10">
    <name type="scientific">Methanothrix harundinacea (strain 6Ac)</name>
    <name type="common">Methanosaeta harundinacea</name>
    <dbReference type="NCBI Taxonomy" id="1110509"/>
    <lineage>
        <taxon>Archaea</taxon>
        <taxon>Methanobacteriati</taxon>
        <taxon>Methanobacteriota</taxon>
        <taxon>Stenosarchaea group</taxon>
        <taxon>Methanomicrobia</taxon>
        <taxon>Methanotrichales</taxon>
        <taxon>Methanotrichaceae</taxon>
        <taxon>Methanothrix</taxon>
    </lineage>
</organism>
<dbReference type="PIRSF" id="PIRSF006444">
    <property type="entry name" value="PaaK"/>
    <property type="match status" value="1"/>
</dbReference>
<evidence type="ECO:0000256" key="6">
    <source>
        <dbReference type="ARBA" id="ARBA00022741"/>
    </source>
</evidence>
<dbReference type="FunFam" id="3.40.50.12780:FF:000016">
    <property type="entry name" value="Phenylacetate-coenzyme A ligase"/>
    <property type="match status" value="1"/>
</dbReference>
<dbReference type="InterPro" id="IPR042099">
    <property type="entry name" value="ANL_N_sf"/>
</dbReference>
<dbReference type="KEGG" id="mhi:Mhar_0308"/>
<dbReference type="PANTHER" id="PTHR43439">
    <property type="entry name" value="PHENYLACETATE-COENZYME A LIGASE"/>
    <property type="match status" value="1"/>
</dbReference>
<evidence type="ECO:0000259" key="8">
    <source>
        <dbReference type="Pfam" id="PF14535"/>
    </source>
</evidence>
<keyword evidence="10" id="KW-1185">Reference proteome</keyword>
<keyword evidence="4" id="KW-0597">Phosphoprotein</keyword>
<dbReference type="Pfam" id="PF00501">
    <property type="entry name" value="AMP-binding"/>
    <property type="match status" value="1"/>
</dbReference>
<dbReference type="GO" id="GO:0000166">
    <property type="term" value="F:nucleotide binding"/>
    <property type="evidence" value="ECO:0007669"/>
    <property type="project" value="UniProtKB-KW"/>
</dbReference>
<reference evidence="9 10" key="1">
    <citation type="journal article" date="2012" name="PLoS ONE">
        <title>The genome characteristics and predicted function of methyl-group oxidation pathway in the obligate aceticlastic methanogens, Methanosaeta spp.</title>
        <authorList>
            <person name="Zhu J."/>
            <person name="Zheng H."/>
            <person name="Ai G."/>
            <person name="Zhang G."/>
            <person name="Liu D."/>
            <person name="Liu X."/>
            <person name="Dong X."/>
        </authorList>
    </citation>
    <scope>NUCLEOTIDE SEQUENCE [LARGE SCALE GENOMIC DNA]</scope>
    <source>
        <strain evidence="9 10">6Ac</strain>
    </source>
</reference>
<evidence type="ECO:0000256" key="2">
    <source>
        <dbReference type="ARBA" id="ARBA00011245"/>
    </source>
</evidence>
<evidence type="ECO:0000256" key="1">
    <source>
        <dbReference type="ARBA" id="ARBA00005211"/>
    </source>
</evidence>
<sequence length="441" mass="49403">MVFRLMAMFDYWNPHIERMPLEDLSRLQEERLKSMVHYVYDHSPFYRERFREAGVAPSDIKALSDLAKLPFTYKVDLRNTYPTGMFSLPRNRIVRYHVSSGTTGKPTVVGYTKDDIEMWSDSLARALTSIGLGRGDVIQVGYGYGLFTGGLGLHYGAEKIGATVLPTGTGNTERQIMLMQDLGSTAIACTPSYFLHIAEVAERMGVSIRDDTSLKVGVFGAEPWSDETRRRIEEATGIKAYDIFGTSEMSGPLFTECQEQNGIHIWSDMFLIEVIDPKTGEVLPDGETGELVITTLSKWAIPLIRYRIGDLTKIDSEPCPCGRTHPRLMRILGRTDDMIVIRGINVFPSQVESVLMTIPEVGDHYQIIVDRKGPLDIMKVMVEVTETGFSDKISDLMSLSKRISKELKGVLNVVADVELVEPGRIPRSEGKAVRVIDKRKV</sequence>
<dbReference type="PATRIC" id="fig|1110509.7.peg.350"/>
<dbReference type="InterPro" id="IPR045851">
    <property type="entry name" value="AMP-bd_C_sf"/>
</dbReference>
<name>G7WLV2_METH6</name>
<comment type="subunit">
    <text evidence="2">Monomer.</text>
</comment>
<protein>
    <submittedName>
        <fullName evidence="9">Phenylacetate-coenzyme A ligase</fullName>
    </submittedName>
</protein>
<dbReference type="PANTHER" id="PTHR43439:SF2">
    <property type="entry name" value="ENZYME, PUTATIVE (JCVI)-RELATED"/>
    <property type="match status" value="1"/>
</dbReference>
<evidence type="ECO:0000256" key="3">
    <source>
        <dbReference type="ARBA" id="ARBA00022450"/>
    </source>
</evidence>
<dbReference type="InterPro" id="IPR011880">
    <property type="entry name" value="PA_CoA_ligase"/>
</dbReference>
<evidence type="ECO:0000259" key="7">
    <source>
        <dbReference type="Pfam" id="PF00501"/>
    </source>
</evidence>
<dbReference type="EMBL" id="CP003117">
    <property type="protein sequence ID" value="AET63695.1"/>
    <property type="molecule type" value="Genomic_DNA"/>
</dbReference>
<feature type="domain" description="AMP-dependent ligase C-terminal" evidence="8">
    <location>
        <begin position="343"/>
        <end position="439"/>
    </location>
</feature>
<keyword evidence="5 9" id="KW-0436">Ligase</keyword>
<keyword evidence="6" id="KW-0547">Nucleotide-binding</keyword>
<dbReference type="InterPro" id="IPR028154">
    <property type="entry name" value="AMP-dep_Lig_C"/>
</dbReference>
<accession>G7WLV2</accession>
<dbReference type="Proteomes" id="UP000005877">
    <property type="component" value="Chromosome"/>
</dbReference>
<feature type="domain" description="AMP-dependent synthetase/ligase" evidence="7">
    <location>
        <begin position="97"/>
        <end position="294"/>
    </location>
</feature>
<dbReference type="InterPro" id="IPR000873">
    <property type="entry name" value="AMP-dep_synth/lig_dom"/>
</dbReference>
<dbReference type="GO" id="GO:0010124">
    <property type="term" value="P:phenylacetate catabolic process"/>
    <property type="evidence" value="ECO:0007669"/>
    <property type="project" value="InterPro"/>
</dbReference>
<dbReference type="GO" id="GO:0047475">
    <property type="term" value="F:phenylacetate-CoA ligase activity"/>
    <property type="evidence" value="ECO:0007669"/>
    <property type="project" value="InterPro"/>
</dbReference>
<dbReference type="Pfam" id="PF14535">
    <property type="entry name" value="AMP-binding_C_2"/>
    <property type="match status" value="1"/>
</dbReference>
<dbReference type="Gene3D" id="3.30.300.30">
    <property type="match status" value="1"/>
</dbReference>